<protein>
    <recommendedName>
        <fullName evidence="3">Bacteriocin immunity protein</fullName>
    </recommendedName>
</protein>
<dbReference type="InterPro" id="IPR053739">
    <property type="entry name" value="Bact_Immunity_Domain_sf"/>
</dbReference>
<comment type="caution">
    <text evidence="1">The sequence shown here is derived from an EMBL/GenBank/DDBJ whole genome shotgun (WGS) entry which is preliminary data.</text>
</comment>
<reference evidence="1 2" key="1">
    <citation type="journal article" date="2015" name="Genome Announc.">
        <title>Expanding the biotechnology potential of lactobacilli through comparative genomics of 213 strains and associated genera.</title>
        <authorList>
            <person name="Sun Z."/>
            <person name="Harris H.M."/>
            <person name="McCann A."/>
            <person name="Guo C."/>
            <person name="Argimon S."/>
            <person name="Zhang W."/>
            <person name="Yang X."/>
            <person name="Jeffery I.B."/>
            <person name="Cooney J.C."/>
            <person name="Kagawa T.F."/>
            <person name="Liu W."/>
            <person name="Song Y."/>
            <person name="Salvetti E."/>
            <person name="Wrobel A."/>
            <person name="Rasinkangas P."/>
            <person name="Parkhill J."/>
            <person name="Rea M.C."/>
            <person name="O'Sullivan O."/>
            <person name="Ritari J."/>
            <person name="Douillard F.P."/>
            <person name="Paul Ross R."/>
            <person name="Yang R."/>
            <person name="Briner A.E."/>
            <person name="Felis G.E."/>
            <person name="de Vos W.M."/>
            <person name="Barrangou R."/>
            <person name="Klaenhammer T.R."/>
            <person name="Caufield P.W."/>
            <person name="Cui Y."/>
            <person name="Zhang H."/>
            <person name="O'Toole P.W."/>
        </authorList>
    </citation>
    <scope>NUCLEOTIDE SEQUENCE [LARGE SCALE GENOMIC DNA]</scope>
    <source>
        <strain evidence="1 2">DSM 20653</strain>
    </source>
</reference>
<dbReference type="Gene3D" id="1.20.1440.140">
    <property type="match status" value="1"/>
</dbReference>
<keyword evidence="2" id="KW-1185">Reference proteome</keyword>
<dbReference type="PATRIC" id="fig|1423820.4.peg.1281"/>
<dbReference type="EMBL" id="AYYZ01000029">
    <property type="protein sequence ID" value="KRM52058.1"/>
    <property type="molecule type" value="Genomic_DNA"/>
</dbReference>
<accession>A0A0R1ZCJ2</accession>
<evidence type="ECO:0008006" key="3">
    <source>
        <dbReference type="Google" id="ProtNLM"/>
    </source>
</evidence>
<dbReference type="AlphaFoldDB" id="A0A0R1ZCJ2"/>
<name>A0A0R1ZCJ2_9LACO</name>
<sequence>MMMKWFADNQERAQNALQILNALYSSFTEKPIKDLILRYINELKAPHIPVSNILNTFNLEAAKCLRENSISLTAEQLSKFKRLRALSNIKYGSSI</sequence>
<evidence type="ECO:0000313" key="2">
    <source>
        <dbReference type="Proteomes" id="UP000051291"/>
    </source>
</evidence>
<organism evidence="1 2">
    <name type="scientific">Ligilactobacillus araffinosus DSM 20653</name>
    <dbReference type="NCBI Taxonomy" id="1423820"/>
    <lineage>
        <taxon>Bacteria</taxon>
        <taxon>Bacillati</taxon>
        <taxon>Bacillota</taxon>
        <taxon>Bacilli</taxon>
        <taxon>Lactobacillales</taxon>
        <taxon>Lactobacillaceae</taxon>
        <taxon>Ligilactobacillus</taxon>
    </lineage>
</organism>
<dbReference type="STRING" id="1423820.FC64_GL001256"/>
<gene>
    <name evidence="1" type="ORF">FC64_GL001256</name>
</gene>
<evidence type="ECO:0000313" key="1">
    <source>
        <dbReference type="EMBL" id="KRM52058.1"/>
    </source>
</evidence>
<dbReference type="Proteomes" id="UP000051291">
    <property type="component" value="Unassembled WGS sequence"/>
</dbReference>
<proteinExistence type="predicted"/>